<feature type="signal peptide" evidence="1">
    <location>
        <begin position="1"/>
        <end position="22"/>
    </location>
</feature>
<name>A0A9D4JLM1_DREPO</name>
<feature type="chain" id="PRO_5039087138" description="Secreted protein" evidence="1">
    <location>
        <begin position="23"/>
        <end position="98"/>
    </location>
</feature>
<keyword evidence="3" id="KW-1185">Reference proteome</keyword>
<gene>
    <name evidence="2" type="ORF">DPMN_140314</name>
</gene>
<proteinExistence type="predicted"/>
<dbReference type="Proteomes" id="UP000828390">
    <property type="component" value="Unassembled WGS sequence"/>
</dbReference>
<protein>
    <recommendedName>
        <fullName evidence="4">Secreted protein</fullName>
    </recommendedName>
</protein>
<accession>A0A9D4JLM1</accession>
<sequence>MCRVFATISCFCLFSDTSSVCSSGIQKSGGDGWQPPPSRWIPNPPQAASIWHNQDDRYMQQYVQQQRMPAFQLTSPTQPTLQQYRCRPPLTQVSCGNL</sequence>
<keyword evidence="1" id="KW-0732">Signal</keyword>
<comment type="caution">
    <text evidence="2">The sequence shown here is derived from an EMBL/GenBank/DDBJ whole genome shotgun (WGS) entry which is preliminary data.</text>
</comment>
<evidence type="ECO:0008006" key="4">
    <source>
        <dbReference type="Google" id="ProtNLM"/>
    </source>
</evidence>
<evidence type="ECO:0000256" key="1">
    <source>
        <dbReference type="SAM" id="SignalP"/>
    </source>
</evidence>
<evidence type="ECO:0000313" key="2">
    <source>
        <dbReference type="EMBL" id="KAH3811897.1"/>
    </source>
</evidence>
<reference evidence="2" key="1">
    <citation type="journal article" date="2019" name="bioRxiv">
        <title>The Genome of the Zebra Mussel, Dreissena polymorpha: A Resource for Invasive Species Research.</title>
        <authorList>
            <person name="McCartney M.A."/>
            <person name="Auch B."/>
            <person name="Kono T."/>
            <person name="Mallez S."/>
            <person name="Zhang Y."/>
            <person name="Obille A."/>
            <person name="Becker A."/>
            <person name="Abrahante J.E."/>
            <person name="Garbe J."/>
            <person name="Badalamenti J.P."/>
            <person name="Herman A."/>
            <person name="Mangelson H."/>
            <person name="Liachko I."/>
            <person name="Sullivan S."/>
            <person name="Sone E.D."/>
            <person name="Koren S."/>
            <person name="Silverstein K.A.T."/>
            <person name="Beckman K.B."/>
            <person name="Gohl D.M."/>
        </authorList>
    </citation>
    <scope>NUCLEOTIDE SEQUENCE</scope>
    <source>
        <strain evidence="2">Duluth1</strain>
        <tissue evidence="2">Whole animal</tissue>
    </source>
</reference>
<dbReference type="AlphaFoldDB" id="A0A9D4JLM1"/>
<dbReference type="EMBL" id="JAIWYP010000006">
    <property type="protein sequence ID" value="KAH3811897.1"/>
    <property type="molecule type" value="Genomic_DNA"/>
</dbReference>
<organism evidence="2 3">
    <name type="scientific">Dreissena polymorpha</name>
    <name type="common">Zebra mussel</name>
    <name type="synonym">Mytilus polymorpha</name>
    <dbReference type="NCBI Taxonomy" id="45954"/>
    <lineage>
        <taxon>Eukaryota</taxon>
        <taxon>Metazoa</taxon>
        <taxon>Spiralia</taxon>
        <taxon>Lophotrochozoa</taxon>
        <taxon>Mollusca</taxon>
        <taxon>Bivalvia</taxon>
        <taxon>Autobranchia</taxon>
        <taxon>Heteroconchia</taxon>
        <taxon>Euheterodonta</taxon>
        <taxon>Imparidentia</taxon>
        <taxon>Neoheterodontei</taxon>
        <taxon>Myida</taxon>
        <taxon>Dreissenoidea</taxon>
        <taxon>Dreissenidae</taxon>
        <taxon>Dreissena</taxon>
    </lineage>
</organism>
<reference evidence="2" key="2">
    <citation type="submission" date="2020-11" db="EMBL/GenBank/DDBJ databases">
        <authorList>
            <person name="McCartney M.A."/>
            <person name="Auch B."/>
            <person name="Kono T."/>
            <person name="Mallez S."/>
            <person name="Becker A."/>
            <person name="Gohl D.M."/>
            <person name="Silverstein K.A.T."/>
            <person name="Koren S."/>
            <person name="Bechman K.B."/>
            <person name="Herman A."/>
            <person name="Abrahante J.E."/>
            <person name="Garbe J."/>
        </authorList>
    </citation>
    <scope>NUCLEOTIDE SEQUENCE</scope>
    <source>
        <strain evidence="2">Duluth1</strain>
        <tissue evidence="2">Whole animal</tissue>
    </source>
</reference>
<evidence type="ECO:0000313" key="3">
    <source>
        <dbReference type="Proteomes" id="UP000828390"/>
    </source>
</evidence>